<gene>
    <name evidence="2" type="ORF">ODALV1_LOCUS18704</name>
</gene>
<accession>A0ABP1R4K0</accession>
<feature type="region of interest" description="Disordered" evidence="1">
    <location>
        <begin position="1"/>
        <end position="22"/>
    </location>
</feature>
<evidence type="ECO:0000313" key="2">
    <source>
        <dbReference type="EMBL" id="CAL8119752.1"/>
    </source>
</evidence>
<reference evidence="2 3" key="1">
    <citation type="submission" date="2024-08" db="EMBL/GenBank/DDBJ databases">
        <authorList>
            <person name="Cucini C."/>
            <person name="Frati F."/>
        </authorList>
    </citation>
    <scope>NUCLEOTIDE SEQUENCE [LARGE SCALE GENOMIC DNA]</scope>
</reference>
<evidence type="ECO:0000313" key="3">
    <source>
        <dbReference type="Proteomes" id="UP001642540"/>
    </source>
</evidence>
<evidence type="ECO:0000256" key="1">
    <source>
        <dbReference type="SAM" id="MobiDB-lite"/>
    </source>
</evidence>
<dbReference type="InterPro" id="IPR032675">
    <property type="entry name" value="LRR_dom_sf"/>
</dbReference>
<dbReference type="Proteomes" id="UP001642540">
    <property type="component" value="Unassembled WGS sequence"/>
</dbReference>
<sequence>MDSSAETYQSLDEDEMEQLQEETEGFPPYTHDHNSTKLLDCWQQIFDYLPKPSDKLSLFNTLPSLAQLRPSTKLELLLQLALPILIQKEHIDPDAIVKCRNISGSIKNVVDVTLQLTQPWWLSLWYEFETREQIQNFMDYARQLNDNTTPFLAHSCSIHAQRRNCLRMGLMMFAELGMHLRQVRLSFNFSTTPRYIFRKLRHFLRHVPNIERLDIVDASTSVWEEVPEGRNLPRLSQLNELSLKLGQNGQLYPIIASLMTTYGPQLVGFSCNKHTFLAGLLTQAFMFNLLNVTGFQLDLLDMSSEMVFIGLSQVHCPVLKILALRRDHTANAQDINFSNETVLALHNFCLSLKGLIMDSVNDLSLRLEPALLDVVFPKLKRLSVCTSNSCSSLRIWRLFQSNFPNLREIHFVTSSGRPMDPIPTSGTLSSFFMCFPRLKKIFWSHYERPLLAASVCSRFGASSAH</sequence>
<comment type="caution">
    <text evidence="2">The sequence shown here is derived from an EMBL/GenBank/DDBJ whole genome shotgun (WGS) entry which is preliminary data.</text>
</comment>
<name>A0ABP1R4K0_9HEXA</name>
<dbReference type="EMBL" id="CAXLJM020000061">
    <property type="protein sequence ID" value="CAL8119752.1"/>
    <property type="molecule type" value="Genomic_DNA"/>
</dbReference>
<protein>
    <submittedName>
        <fullName evidence="2">Uncharacterized protein</fullName>
    </submittedName>
</protein>
<feature type="compositionally biased region" description="Acidic residues" evidence="1">
    <location>
        <begin position="11"/>
        <end position="22"/>
    </location>
</feature>
<dbReference type="Gene3D" id="3.80.10.10">
    <property type="entry name" value="Ribonuclease Inhibitor"/>
    <property type="match status" value="1"/>
</dbReference>
<keyword evidence="3" id="KW-1185">Reference proteome</keyword>
<organism evidence="2 3">
    <name type="scientific">Orchesella dallaii</name>
    <dbReference type="NCBI Taxonomy" id="48710"/>
    <lineage>
        <taxon>Eukaryota</taxon>
        <taxon>Metazoa</taxon>
        <taxon>Ecdysozoa</taxon>
        <taxon>Arthropoda</taxon>
        <taxon>Hexapoda</taxon>
        <taxon>Collembola</taxon>
        <taxon>Entomobryomorpha</taxon>
        <taxon>Entomobryoidea</taxon>
        <taxon>Orchesellidae</taxon>
        <taxon>Orchesellinae</taxon>
        <taxon>Orchesella</taxon>
    </lineage>
</organism>
<feature type="compositionally biased region" description="Polar residues" evidence="1">
    <location>
        <begin position="1"/>
        <end position="10"/>
    </location>
</feature>
<proteinExistence type="predicted"/>